<keyword evidence="12" id="KW-0648">Protein biosynthesis</keyword>
<dbReference type="CDD" id="cd03221">
    <property type="entry name" value="ABCF_EF-3"/>
    <property type="match status" value="2"/>
</dbReference>
<feature type="region of interest" description="Disordered" evidence="13">
    <location>
        <begin position="51"/>
        <end position="84"/>
    </location>
</feature>
<gene>
    <name evidence="15" type="ORF">BWQ96_09005</name>
</gene>
<feature type="domain" description="ABC transporter" evidence="14">
    <location>
        <begin position="420"/>
        <end position="637"/>
    </location>
</feature>
<dbReference type="OrthoDB" id="15006at2759"/>
<comment type="caution">
    <text evidence="15">The sequence shown here is derived from an EMBL/GenBank/DDBJ whole genome shotgun (WGS) entry which is preliminary data.</text>
</comment>
<dbReference type="AlphaFoldDB" id="A0A2V3IGL8"/>
<evidence type="ECO:0000256" key="8">
    <source>
        <dbReference type="ARBA" id="ARBA00022801"/>
    </source>
</evidence>
<dbReference type="GO" id="GO:0006412">
    <property type="term" value="P:translation"/>
    <property type="evidence" value="ECO:0007669"/>
    <property type="project" value="UniProtKB-KW"/>
</dbReference>
<keyword evidence="10" id="KW-0810">Translation regulation</keyword>
<evidence type="ECO:0000256" key="10">
    <source>
        <dbReference type="ARBA" id="ARBA00022845"/>
    </source>
</evidence>
<dbReference type="GO" id="GO:0005524">
    <property type="term" value="F:ATP binding"/>
    <property type="evidence" value="ECO:0007669"/>
    <property type="project" value="UniProtKB-KW"/>
</dbReference>
<keyword evidence="8" id="KW-0378">Hydrolase</keyword>
<dbReference type="InterPro" id="IPR032781">
    <property type="entry name" value="ABC_tran_Xtn"/>
</dbReference>
<dbReference type="GO" id="GO:0019843">
    <property type="term" value="F:rRNA binding"/>
    <property type="evidence" value="ECO:0007669"/>
    <property type="project" value="UniProtKB-KW"/>
</dbReference>
<dbReference type="InterPro" id="IPR017871">
    <property type="entry name" value="ABC_transporter-like_CS"/>
</dbReference>
<evidence type="ECO:0000256" key="6">
    <source>
        <dbReference type="ARBA" id="ARBA00022737"/>
    </source>
</evidence>
<evidence type="ECO:0000313" key="15">
    <source>
        <dbReference type="EMBL" id="PXF41245.1"/>
    </source>
</evidence>
<dbReference type="Proteomes" id="UP000247409">
    <property type="component" value="Unassembled WGS sequence"/>
</dbReference>
<dbReference type="PANTHER" id="PTHR43858">
    <property type="entry name" value="ENERGY-DEPENDENT TRANSLATIONAL THROTTLE PROTEIN ETTA"/>
    <property type="match status" value="1"/>
</dbReference>
<keyword evidence="4" id="KW-0820">tRNA-binding</keyword>
<accession>A0A2V3IGL8</accession>
<dbReference type="Gene3D" id="3.40.50.300">
    <property type="entry name" value="P-loop containing nucleotide triphosphate hydrolases"/>
    <property type="match status" value="2"/>
</dbReference>
<evidence type="ECO:0000256" key="7">
    <source>
        <dbReference type="ARBA" id="ARBA00022741"/>
    </source>
</evidence>
<reference evidence="15 16" key="1">
    <citation type="journal article" date="2018" name="Mol. Biol. Evol.">
        <title>Analysis of the draft genome of the red seaweed Gracilariopsis chorda provides insights into genome size evolution in Rhodophyta.</title>
        <authorList>
            <person name="Lee J."/>
            <person name="Yang E.C."/>
            <person name="Graf L."/>
            <person name="Yang J.H."/>
            <person name="Qiu H."/>
            <person name="Zel Zion U."/>
            <person name="Chan C.X."/>
            <person name="Stephens T.G."/>
            <person name="Weber A.P.M."/>
            <person name="Boo G.H."/>
            <person name="Boo S.M."/>
            <person name="Kim K.M."/>
            <person name="Shin Y."/>
            <person name="Jung M."/>
            <person name="Lee S.J."/>
            <person name="Yim H.S."/>
            <person name="Lee J.H."/>
            <person name="Bhattacharya D."/>
            <person name="Yoon H.S."/>
        </authorList>
    </citation>
    <scope>NUCLEOTIDE SEQUENCE [LARGE SCALE GENOMIC DNA]</scope>
    <source>
        <strain evidence="15 16">SKKU-2015</strain>
        <tissue evidence="15">Whole body</tissue>
    </source>
</reference>
<dbReference type="PROSITE" id="PS00211">
    <property type="entry name" value="ABC_TRANSPORTER_1"/>
    <property type="match status" value="2"/>
</dbReference>
<dbReference type="SMART" id="SM00382">
    <property type="entry name" value="AAA"/>
    <property type="match status" value="2"/>
</dbReference>
<dbReference type="InterPro" id="IPR003593">
    <property type="entry name" value="AAA+_ATPase"/>
</dbReference>
<dbReference type="STRING" id="448386.A0A2V3IGL8"/>
<evidence type="ECO:0000256" key="11">
    <source>
        <dbReference type="ARBA" id="ARBA00022884"/>
    </source>
</evidence>
<evidence type="ECO:0000256" key="4">
    <source>
        <dbReference type="ARBA" id="ARBA00022555"/>
    </source>
</evidence>
<dbReference type="Pfam" id="PF00005">
    <property type="entry name" value="ABC_tran"/>
    <property type="match status" value="2"/>
</dbReference>
<dbReference type="NCBIfam" id="NF008775">
    <property type="entry name" value="PRK11819.1"/>
    <property type="match status" value="1"/>
</dbReference>
<dbReference type="InterPro" id="IPR003439">
    <property type="entry name" value="ABC_transporter-like_ATP-bd"/>
</dbReference>
<comment type="similarity">
    <text evidence="1">Belongs to the ABC transporter superfamily. ABCF family. Translational throttle EttA subfamily.</text>
</comment>
<evidence type="ECO:0000256" key="3">
    <source>
        <dbReference type="ARBA" id="ARBA00022490"/>
    </source>
</evidence>
<name>A0A2V3IGL8_9FLOR</name>
<sequence length="653" mass="71926">MQKTAFAPPTTLLTRTQFLTSPKCSVSKKRILEPGTAARNGHAAPMMGLNAKNMAKNKKKGGKKKGRASANAKAATHNGAPPRANANIIDTNRREYIYQMVGVNKVLNNGKQILKNINLAYFPGVKIGVVGNNGSGKSSLLKIIAGLDTEYDGIAAPQSGIKLGYLAQEPVLEQETVDENINQAVSETRGWLTRYAELGEKIGQPDLTDAERAKITAEWESLQNKIEAANAWELDRNIDRARDALRCPPGDARIETLSGGEKRRVALCALLLKRPELLILDEPTNHLDALSILWLERFLETYKGTIICVTHDRFFLEALTDWILEIDKGQAYPYEGNYSTYLEKKAKRMADEEKVASSRQKLIRHELEWIRSNPKGQQAKSKARISRYENLREEDAKMDKRSVLDRIYIPPGAKLGDIVVEAEGVRKGYGENVLFENMTFSLPRGGIVGVIGPNGAGKTTLLRMIMGEETPDAGTFKVGDTVVPMYADQSRASVDREKSVFEAVSDGHDELELGNRTVKSRAYLSWFNFKGSDQQKPVGALSGGEINRLSLAQVVKGGGNVLLGDELTNDADAFLIRSLEEALLSFAGCAVIVSHDIAFLNRVATHILAFEGDLVPGQVTFFEGNFSAYLEDKKRRFGETAPSRMKFAKLPAL</sequence>
<evidence type="ECO:0000259" key="14">
    <source>
        <dbReference type="PROSITE" id="PS50893"/>
    </source>
</evidence>
<dbReference type="HAMAP" id="MF_00847">
    <property type="entry name" value="EttA"/>
    <property type="match status" value="1"/>
</dbReference>
<dbReference type="GO" id="GO:0045900">
    <property type="term" value="P:negative regulation of translational elongation"/>
    <property type="evidence" value="ECO:0007669"/>
    <property type="project" value="InterPro"/>
</dbReference>
<feature type="domain" description="ABC transporter" evidence="14">
    <location>
        <begin position="98"/>
        <end position="353"/>
    </location>
</feature>
<evidence type="ECO:0000256" key="13">
    <source>
        <dbReference type="SAM" id="MobiDB-lite"/>
    </source>
</evidence>
<protein>
    <recommendedName>
        <fullName evidence="2">Probable ATP-dependent transporter ycf16</fullName>
    </recommendedName>
</protein>
<keyword evidence="9" id="KW-0067">ATP-binding</keyword>
<keyword evidence="6" id="KW-0677">Repeat</keyword>
<dbReference type="GO" id="GO:0016887">
    <property type="term" value="F:ATP hydrolysis activity"/>
    <property type="evidence" value="ECO:0007669"/>
    <property type="project" value="InterPro"/>
</dbReference>
<dbReference type="SUPFAM" id="SSF52540">
    <property type="entry name" value="P-loop containing nucleoside triphosphate hydrolases"/>
    <property type="match status" value="2"/>
</dbReference>
<evidence type="ECO:0000256" key="1">
    <source>
        <dbReference type="ARBA" id="ARBA00005868"/>
    </source>
</evidence>
<organism evidence="15 16">
    <name type="scientific">Gracilariopsis chorda</name>
    <dbReference type="NCBI Taxonomy" id="448386"/>
    <lineage>
        <taxon>Eukaryota</taxon>
        <taxon>Rhodophyta</taxon>
        <taxon>Florideophyceae</taxon>
        <taxon>Rhodymeniophycidae</taxon>
        <taxon>Gracilariales</taxon>
        <taxon>Gracilariaceae</taxon>
        <taxon>Gracilariopsis</taxon>
    </lineage>
</organism>
<dbReference type="EMBL" id="NBIV01000225">
    <property type="protein sequence ID" value="PXF41245.1"/>
    <property type="molecule type" value="Genomic_DNA"/>
</dbReference>
<dbReference type="InterPro" id="IPR027417">
    <property type="entry name" value="P-loop_NTPase"/>
</dbReference>
<evidence type="ECO:0000313" key="16">
    <source>
        <dbReference type="Proteomes" id="UP000247409"/>
    </source>
</evidence>
<keyword evidence="5" id="KW-0699">rRNA-binding</keyword>
<dbReference type="FunFam" id="3.40.50.300:FF:000183">
    <property type="entry name" value="ABC transporter ATP-binding protein yjjK"/>
    <property type="match status" value="1"/>
</dbReference>
<evidence type="ECO:0000256" key="5">
    <source>
        <dbReference type="ARBA" id="ARBA00022730"/>
    </source>
</evidence>
<evidence type="ECO:0000256" key="12">
    <source>
        <dbReference type="ARBA" id="ARBA00022917"/>
    </source>
</evidence>
<dbReference type="FunFam" id="3.40.50.300:FF:000011">
    <property type="entry name" value="Putative ABC transporter ATP-binding component"/>
    <property type="match status" value="1"/>
</dbReference>
<dbReference type="PROSITE" id="PS50893">
    <property type="entry name" value="ABC_TRANSPORTER_2"/>
    <property type="match status" value="2"/>
</dbReference>
<dbReference type="InterPro" id="IPR022374">
    <property type="entry name" value="EttA"/>
</dbReference>
<dbReference type="Pfam" id="PF12848">
    <property type="entry name" value="ABC_tran_Xtn"/>
    <property type="match status" value="1"/>
</dbReference>
<keyword evidence="7" id="KW-0547">Nucleotide-binding</keyword>
<evidence type="ECO:0000256" key="2">
    <source>
        <dbReference type="ARBA" id="ARBA00014334"/>
    </source>
</evidence>
<proteinExistence type="inferred from homology"/>
<keyword evidence="3" id="KW-0963">Cytoplasm</keyword>
<evidence type="ECO:0000256" key="9">
    <source>
        <dbReference type="ARBA" id="ARBA00022840"/>
    </source>
</evidence>
<keyword evidence="16" id="KW-1185">Reference proteome</keyword>
<feature type="compositionally biased region" description="Basic residues" evidence="13">
    <location>
        <begin position="55"/>
        <end position="67"/>
    </location>
</feature>
<dbReference type="GO" id="GO:0000049">
    <property type="term" value="F:tRNA binding"/>
    <property type="evidence" value="ECO:0007669"/>
    <property type="project" value="UniProtKB-KW"/>
</dbReference>
<dbReference type="PANTHER" id="PTHR43858:SF1">
    <property type="entry name" value="ABC TRANSPORTER-RELATED PROTEIN"/>
    <property type="match status" value="1"/>
</dbReference>
<keyword evidence="11" id="KW-0694">RNA-binding</keyword>